<dbReference type="GeneID" id="22912668"/>
<organism evidence="2 3">
    <name type="scientific">Gregarina niphandrodes</name>
    <name type="common">Septate eugregarine</name>
    <dbReference type="NCBI Taxonomy" id="110365"/>
    <lineage>
        <taxon>Eukaryota</taxon>
        <taxon>Sar</taxon>
        <taxon>Alveolata</taxon>
        <taxon>Apicomplexa</taxon>
        <taxon>Conoidasida</taxon>
        <taxon>Gregarinasina</taxon>
        <taxon>Eugregarinorida</taxon>
        <taxon>Gregarinidae</taxon>
        <taxon>Gregarina</taxon>
    </lineage>
</organism>
<feature type="region of interest" description="Disordered" evidence="1">
    <location>
        <begin position="263"/>
        <end position="330"/>
    </location>
</feature>
<feature type="compositionally biased region" description="Pro residues" evidence="1">
    <location>
        <begin position="663"/>
        <end position="674"/>
    </location>
</feature>
<keyword evidence="2" id="KW-0804">Transcription</keyword>
<keyword evidence="3" id="KW-1185">Reference proteome</keyword>
<dbReference type="Proteomes" id="UP000019763">
    <property type="component" value="Unassembled WGS sequence"/>
</dbReference>
<name>A0A023B755_GRENI</name>
<keyword evidence="2" id="KW-0240">DNA-directed RNA polymerase</keyword>
<evidence type="ECO:0000313" key="2">
    <source>
        <dbReference type="EMBL" id="EZG66996.1"/>
    </source>
</evidence>
<feature type="region of interest" description="Disordered" evidence="1">
    <location>
        <begin position="551"/>
        <end position="597"/>
    </location>
</feature>
<dbReference type="RefSeq" id="XP_011130383.1">
    <property type="nucleotide sequence ID" value="XM_011132081.1"/>
</dbReference>
<evidence type="ECO:0000256" key="1">
    <source>
        <dbReference type="SAM" id="MobiDB-lite"/>
    </source>
</evidence>
<dbReference type="AlphaFoldDB" id="A0A023B755"/>
<protein>
    <submittedName>
        <fullName evidence="2">DNA-directed RNA polymerase</fullName>
    </submittedName>
</protein>
<dbReference type="VEuPathDB" id="CryptoDB:GNI_073040"/>
<dbReference type="GO" id="GO:0000428">
    <property type="term" value="C:DNA-directed RNA polymerase complex"/>
    <property type="evidence" value="ECO:0007669"/>
    <property type="project" value="UniProtKB-KW"/>
</dbReference>
<dbReference type="EMBL" id="AFNH02000548">
    <property type="protein sequence ID" value="EZG66996.1"/>
    <property type="molecule type" value="Genomic_DNA"/>
</dbReference>
<accession>A0A023B755</accession>
<sequence length="718" mass="77445">MRTAACSSKKLSPFSLLLQTGSVQTGSVQTSSVQTSSGDPRSSLKASVSPLRRLYAPIVPSHEEDGSRVYVNGSIMLNDLALGKRLFADVYAARAAVNGLLSMDEWRKLQQITELDLSECQLVYVELAAIISMYIKNAFGDISNAIKTLIQTSMGAVAPTILQHWVTGCLLYRSGICTRKLSNFCLDILKHVPGQPLWLLECTRKVVKNKKVRQRKPLPQGRPRFLAFTEELAVTITAPSFAKLACARPAVIENYCHVRKNISSPGTNPLSSSTSPRGSNIKPTGSNIKPTGSNIKPTGSNIKPTGSNIKPTGSNIKPTGSNIKPTGSDSTKVYQPTEGFFTPFGTGVLNALSGRSFRDESAECSILTKMNQLFACHVEKLSGEFEAKDLEACSLDYFELASIIERHIEGAFGTVSDCQLRMVATALGYRRRSVLIRSWVSGCILQYVKASIQDLITFCTDQLKYKPPTDRRRTLLCLRNRFEPVSLYLQRPCTFPKQMLTEMLIGLDRKLSFAQLQNLTTATIEQQRQYLAHVAAARRLIDRKSNALDDVSPLDLAPQRPPARHDLVPAGPPASHHPVPVGSPASHDLAPWGPPASHSLAASHDLAPWGPPTSHGLAPWGPLAPDGLAPWGPAASSGLAPVGPPASHAPWGPATSGDLAPRGPAPGHPAPRGPAPGGLAPWGPQVVDDFSPWGPQVVDDFGPWDPPAPKKQRAGELT</sequence>
<gene>
    <name evidence="2" type="ORF">GNI_073040</name>
</gene>
<proteinExistence type="predicted"/>
<reference evidence="2" key="1">
    <citation type="submission" date="2013-12" db="EMBL/GenBank/DDBJ databases">
        <authorList>
            <person name="Omoto C.K."/>
            <person name="Sibley D."/>
            <person name="Venepally P."/>
            <person name="Hadjithomas M."/>
            <person name="Karamycheva S."/>
            <person name="Brunk B."/>
            <person name="Roos D."/>
            <person name="Caler E."/>
            <person name="Lorenzi H."/>
        </authorList>
    </citation>
    <scope>NUCLEOTIDE SEQUENCE</scope>
</reference>
<feature type="region of interest" description="Disordered" evidence="1">
    <location>
        <begin position="632"/>
        <end position="718"/>
    </location>
</feature>
<evidence type="ECO:0000313" key="3">
    <source>
        <dbReference type="Proteomes" id="UP000019763"/>
    </source>
</evidence>
<comment type="caution">
    <text evidence="2">The sequence shown here is derived from an EMBL/GenBank/DDBJ whole genome shotgun (WGS) entry which is preliminary data.</text>
</comment>